<dbReference type="AlphaFoldDB" id="A0A857DL30"/>
<name>A0A857DL30_9FIRM</name>
<feature type="transmembrane region" description="Helical" evidence="2">
    <location>
        <begin position="631"/>
        <end position="648"/>
    </location>
</feature>
<dbReference type="InterPro" id="IPR006102">
    <property type="entry name" value="Ig-like_GH2"/>
</dbReference>
<evidence type="ECO:0000313" key="4">
    <source>
        <dbReference type="EMBL" id="QHA01202.1"/>
    </source>
</evidence>
<dbReference type="InterPro" id="IPR013783">
    <property type="entry name" value="Ig-like_fold"/>
</dbReference>
<dbReference type="InterPro" id="IPR036156">
    <property type="entry name" value="Beta-gal/glucu_dom_sf"/>
</dbReference>
<evidence type="ECO:0000259" key="3">
    <source>
        <dbReference type="Pfam" id="PF00703"/>
    </source>
</evidence>
<dbReference type="GO" id="GO:0005975">
    <property type="term" value="P:carbohydrate metabolic process"/>
    <property type="evidence" value="ECO:0007669"/>
    <property type="project" value="InterPro"/>
</dbReference>
<proteinExistence type="inferred from homology"/>
<evidence type="ECO:0000313" key="5">
    <source>
        <dbReference type="Proteomes" id="UP000430508"/>
    </source>
</evidence>
<reference evidence="4 5" key="1">
    <citation type="submission" date="2019-12" db="EMBL/GenBank/DDBJ databases">
        <title>Sequence classification of anaerobic respiratory reductive dehalogenases: First we see many, then we see few.</title>
        <authorList>
            <person name="Molenda O."/>
            <person name="Puentes Jacome L.A."/>
            <person name="Cao X."/>
            <person name="Nesbo C.L."/>
            <person name="Tang S."/>
            <person name="Morson N."/>
            <person name="Patron J."/>
            <person name="Lomheim L."/>
            <person name="Wishart D.S."/>
            <person name="Edwards E.A."/>
        </authorList>
    </citation>
    <scope>NUCLEOTIDE SEQUENCE [LARGE SCALE GENOMIC DNA]</scope>
    <source>
        <strain evidence="4 5">12DCA</strain>
    </source>
</reference>
<protein>
    <submittedName>
        <fullName evidence="4">Beta-galactosidase</fullName>
    </submittedName>
</protein>
<keyword evidence="2" id="KW-0812">Transmembrane</keyword>
<dbReference type="Proteomes" id="UP000430508">
    <property type="component" value="Chromosome"/>
</dbReference>
<comment type="similarity">
    <text evidence="1">Belongs to the glycosyl hydrolase 2 family.</text>
</comment>
<gene>
    <name evidence="4" type="ORF">GQ588_11430</name>
</gene>
<dbReference type="PANTHER" id="PTHR42732">
    <property type="entry name" value="BETA-GALACTOSIDASE"/>
    <property type="match status" value="1"/>
</dbReference>
<dbReference type="SUPFAM" id="SSF51445">
    <property type="entry name" value="(Trans)glycosidases"/>
    <property type="match status" value="1"/>
</dbReference>
<evidence type="ECO:0000256" key="2">
    <source>
        <dbReference type="SAM" id="Phobius"/>
    </source>
</evidence>
<dbReference type="Gene3D" id="2.60.40.10">
    <property type="entry name" value="Immunoglobulins"/>
    <property type="match status" value="1"/>
</dbReference>
<dbReference type="Pfam" id="PF00703">
    <property type="entry name" value="Glyco_hydro_2"/>
    <property type="match status" value="1"/>
</dbReference>
<evidence type="ECO:0000256" key="1">
    <source>
        <dbReference type="ARBA" id="ARBA00007401"/>
    </source>
</evidence>
<dbReference type="InterPro" id="IPR051913">
    <property type="entry name" value="GH2_Domain-Containing"/>
</dbReference>
<feature type="transmembrane region" description="Helical" evidence="2">
    <location>
        <begin position="682"/>
        <end position="701"/>
    </location>
</feature>
<dbReference type="PANTHER" id="PTHR42732:SF1">
    <property type="entry name" value="BETA-MANNOSIDASE"/>
    <property type="match status" value="1"/>
</dbReference>
<organism evidence="4 5">
    <name type="scientific">Dehalobacter restrictus</name>
    <dbReference type="NCBI Taxonomy" id="55583"/>
    <lineage>
        <taxon>Bacteria</taxon>
        <taxon>Bacillati</taxon>
        <taxon>Bacillota</taxon>
        <taxon>Clostridia</taxon>
        <taxon>Eubacteriales</taxon>
        <taxon>Desulfitobacteriaceae</taxon>
        <taxon>Dehalobacter</taxon>
    </lineage>
</organism>
<keyword evidence="2" id="KW-0472">Membrane</keyword>
<keyword evidence="2" id="KW-1133">Transmembrane helix</keyword>
<dbReference type="GO" id="GO:0004553">
    <property type="term" value="F:hydrolase activity, hydrolyzing O-glycosyl compounds"/>
    <property type="evidence" value="ECO:0007669"/>
    <property type="project" value="InterPro"/>
</dbReference>
<dbReference type="RefSeq" id="WP_019226172.1">
    <property type="nucleotide sequence ID" value="NZ_CP046996.1"/>
</dbReference>
<feature type="transmembrane region" description="Helical" evidence="2">
    <location>
        <begin position="499"/>
        <end position="517"/>
    </location>
</feature>
<dbReference type="EMBL" id="CP046996">
    <property type="protein sequence ID" value="QHA01202.1"/>
    <property type="molecule type" value="Genomic_DNA"/>
</dbReference>
<dbReference type="Gene3D" id="3.20.20.80">
    <property type="entry name" value="Glycosidases"/>
    <property type="match status" value="1"/>
</dbReference>
<dbReference type="SUPFAM" id="SSF49303">
    <property type="entry name" value="beta-Galactosidase/glucuronidase domain"/>
    <property type="match status" value="1"/>
</dbReference>
<feature type="transmembrane region" description="Helical" evidence="2">
    <location>
        <begin position="588"/>
        <end position="611"/>
    </location>
</feature>
<accession>A0A857DL30</accession>
<dbReference type="InterPro" id="IPR017853">
    <property type="entry name" value="GH"/>
</dbReference>
<feature type="transmembrane region" description="Helical" evidence="2">
    <location>
        <begin position="538"/>
        <end position="562"/>
    </location>
</feature>
<sequence length="722" mass="80892">MFKRFTVILVSMFIIAALAVSICWENTPGVELYSDNPVTKPYRIAQDLGGKWNSYSSLRQALTYENEAMDNMIDVLDLNQAKDLIIPSSQGFDVAAKKFSVTGKWSYKTAQLVLEGVNGKVSVFLNGIDDVNLIGEVEGNGGVYILNFPASRFDFSKENTLYLKAEKNSVQQNRIFGWLWPEQGKITGQVRLEAVSETTIDLSSIAVSYDSAKKQVKARVKIKHHDMLEQGPWVLNGALTANQQKLAECVLPLSTNGKFEQDAELVFQVPTAHSWSPEDPFLYELNLNITNNRGGYDSLQLPVGIRQLGTANGKWIMNGTALDVRGQIISQEQDYTIRNQRQTETFLKNLKSGGYHVICFMGFFPDESWLYAADKLGVGVWLEMPVGFTASSKIPDPAVFEDLAAVAAKHPSVLAWTIAKGIDDSAASSEYFRKAGDMISGFSQYQLSFPKGPVDSSVTENILILPEGLQGEWGKLTYYSDGSANMVQPSDSKWKTEKVAVILWLICLVFLSAQNFFSIKWKYQELFNDLPKRAVRRAFFWCCLSLVARMGTLGAIVASPLFNLPVDTIPPWISYDFTWLKEVQDLPFALVCILISFFLIVLRLLQVGVAASAFPQNPGTLGLTCWMERKYGWIVLVGVAFVLTIYGMPYYFPIATYILLSVIFLPARIRGSWKAGGKHSRLLIVPATVFFGILITCSWHYQDFFYLIQMVLPNIDFSFHLF</sequence>
<feature type="domain" description="Glycoside hydrolase family 2 immunoglobulin-like beta-sandwich" evidence="3">
    <location>
        <begin position="209"/>
        <end position="306"/>
    </location>
</feature>